<dbReference type="EMBL" id="CP072759">
    <property type="protein sequence ID" value="QUC23599.1"/>
    <property type="molecule type" value="Genomic_DNA"/>
</dbReference>
<feature type="region of interest" description="Disordered" evidence="1">
    <location>
        <begin position="42"/>
        <end position="73"/>
    </location>
</feature>
<evidence type="ECO:0000313" key="3">
    <source>
        <dbReference type="Proteomes" id="UP000027002"/>
    </source>
</evidence>
<organism evidence="2 3">
    <name type="scientific">Ustilaginoidea virens</name>
    <name type="common">Rice false smut fungus</name>
    <name type="synonym">Villosiclava virens</name>
    <dbReference type="NCBI Taxonomy" id="1159556"/>
    <lineage>
        <taxon>Eukaryota</taxon>
        <taxon>Fungi</taxon>
        <taxon>Dikarya</taxon>
        <taxon>Ascomycota</taxon>
        <taxon>Pezizomycotina</taxon>
        <taxon>Sordariomycetes</taxon>
        <taxon>Hypocreomycetidae</taxon>
        <taxon>Hypocreales</taxon>
        <taxon>Clavicipitaceae</taxon>
        <taxon>Ustilaginoidea</taxon>
    </lineage>
</organism>
<dbReference type="GeneID" id="66068617"/>
<proteinExistence type="predicted"/>
<dbReference type="AlphaFoldDB" id="A0A8E5HXR7"/>
<evidence type="ECO:0000256" key="1">
    <source>
        <dbReference type="SAM" id="MobiDB-lite"/>
    </source>
</evidence>
<accession>A0A8E5HXR7</accession>
<dbReference type="KEGG" id="uvi:66068617"/>
<sequence length="73" mass="8597">MFRIQQYKLESMQVIEWCWEPFRQGVGLLKGSRHLRSRRKLFPPDDLYRSPPKSKPTLADHSSPMGHGHYSLS</sequence>
<dbReference type="Proteomes" id="UP000027002">
    <property type="component" value="Chromosome 7"/>
</dbReference>
<protein>
    <submittedName>
        <fullName evidence="2">Uncharacterized protein</fullName>
    </submittedName>
</protein>
<evidence type="ECO:0000313" key="2">
    <source>
        <dbReference type="EMBL" id="QUC23599.1"/>
    </source>
</evidence>
<reference evidence="2" key="1">
    <citation type="submission" date="2020-03" db="EMBL/GenBank/DDBJ databases">
        <title>A mixture of massive structural variations and highly conserved coding sequences in Ustilaginoidea virens genome.</title>
        <authorList>
            <person name="Zhang K."/>
            <person name="Zhao Z."/>
            <person name="Zhang Z."/>
            <person name="Li Y."/>
            <person name="Hsiang T."/>
            <person name="Sun W."/>
        </authorList>
    </citation>
    <scope>NUCLEOTIDE SEQUENCE</scope>
    <source>
        <strain evidence="2">UV-8b</strain>
    </source>
</reference>
<gene>
    <name evidence="2" type="ORF">UV8b_07840</name>
</gene>
<keyword evidence="3" id="KW-1185">Reference proteome</keyword>
<name>A0A8E5HXR7_USTVR</name>
<dbReference type="RefSeq" id="XP_043001272.1">
    <property type="nucleotide sequence ID" value="XM_043145337.1"/>
</dbReference>